<keyword evidence="8" id="KW-1185">Reference proteome</keyword>
<accession>A0A9P5GR99</accession>
<feature type="domain" description="Pyrroline-5-carboxylate reductase catalytic N-terminal" evidence="5">
    <location>
        <begin position="10"/>
        <end position="113"/>
    </location>
</feature>
<dbReference type="Gene3D" id="3.40.50.720">
    <property type="entry name" value="NAD(P)-binding Rossmann-like Domain"/>
    <property type="match status" value="1"/>
</dbReference>
<dbReference type="HAMAP" id="MF_01925">
    <property type="entry name" value="P5C_reductase"/>
    <property type="match status" value="1"/>
</dbReference>
<feature type="domain" description="Pyrroline-5-carboxylate reductase dimerisation" evidence="6">
    <location>
        <begin position="186"/>
        <end position="285"/>
    </location>
</feature>
<dbReference type="PANTHER" id="PTHR11645">
    <property type="entry name" value="PYRROLINE-5-CARBOXYLATE REDUCTASE"/>
    <property type="match status" value="1"/>
</dbReference>
<dbReference type="InterPro" id="IPR000304">
    <property type="entry name" value="Pyrroline-COOH_reductase"/>
</dbReference>
<dbReference type="PANTHER" id="PTHR11645:SF0">
    <property type="entry name" value="PYRROLINE-5-CARBOXYLATE REDUCTASE 3"/>
    <property type="match status" value="1"/>
</dbReference>
<evidence type="ECO:0000256" key="4">
    <source>
        <dbReference type="PIRSR" id="PIRSR000193-1"/>
    </source>
</evidence>
<evidence type="ECO:0000256" key="2">
    <source>
        <dbReference type="ARBA" id="ARBA00022857"/>
    </source>
</evidence>
<comment type="caution">
    <text evidence="7">The sequence shown here is derived from an EMBL/GenBank/DDBJ whole genome shotgun (WGS) entry which is preliminary data.</text>
</comment>
<dbReference type="Gene3D" id="1.10.3730.10">
    <property type="entry name" value="ProC C-terminal domain-like"/>
    <property type="match status" value="1"/>
</dbReference>
<evidence type="ECO:0000256" key="3">
    <source>
        <dbReference type="ARBA" id="ARBA00023002"/>
    </source>
</evidence>
<evidence type="ECO:0000313" key="7">
    <source>
        <dbReference type="EMBL" id="KAF7525119.1"/>
    </source>
</evidence>
<dbReference type="PIRSF" id="PIRSF000193">
    <property type="entry name" value="Pyrrol-5-carb_rd"/>
    <property type="match status" value="1"/>
</dbReference>
<dbReference type="InterPro" id="IPR008927">
    <property type="entry name" value="6-PGluconate_DH-like_C_sf"/>
</dbReference>
<proteinExistence type="inferred from homology"/>
<evidence type="ECO:0000259" key="6">
    <source>
        <dbReference type="Pfam" id="PF14748"/>
    </source>
</evidence>
<dbReference type="EMBL" id="JAAOZQ010000031">
    <property type="protein sequence ID" value="KAF7525119.1"/>
    <property type="molecule type" value="Genomic_DNA"/>
</dbReference>
<protein>
    <recommendedName>
        <fullName evidence="9">Pyrroline-5-carboxylate reductase</fullName>
    </recommendedName>
</protein>
<dbReference type="InterPro" id="IPR036291">
    <property type="entry name" value="NAD(P)-bd_dom_sf"/>
</dbReference>
<dbReference type="SUPFAM" id="SSF48179">
    <property type="entry name" value="6-phosphogluconate dehydrogenase C-terminal domain-like"/>
    <property type="match status" value="1"/>
</dbReference>
<reference evidence="7" key="1">
    <citation type="submission" date="2020-02" db="EMBL/GenBank/DDBJ databases">
        <authorList>
            <person name="Lichtner F.J."/>
        </authorList>
    </citation>
    <scope>NUCLEOTIDE SEQUENCE</scope>
    <source>
        <strain evidence="7">G10</strain>
    </source>
</reference>
<dbReference type="InterPro" id="IPR053790">
    <property type="entry name" value="P5CR-like_CS"/>
</dbReference>
<dbReference type="InterPro" id="IPR028939">
    <property type="entry name" value="P5C_Rdtase_cat_N"/>
</dbReference>
<dbReference type="SUPFAM" id="SSF51735">
    <property type="entry name" value="NAD(P)-binding Rossmann-fold domains"/>
    <property type="match status" value="1"/>
</dbReference>
<evidence type="ECO:0000313" key="8">
    <source>
        <dbReference type="Proteomes" id="UP000701341"/>
    </source>
</evidence>
<sequence length="293" mass="30869">MAARHVEEVKVTILGCGKLGTAILQGLLQSTNPELRVSHVTVTTKTLEGVDRIKKTIGFIDSKSPEVEFCNGDSTRAAELADIIIIGCKPKALSEILSELPAPNGRKILISLAGGVTLNDLARVYRSTHPMTMTGDEVDPLIVRAIPNIAASLQQSATVCSSLTQDGRDLTTRLFNMVGRTKWVAEEHMYTASALCASSLAFYATMVTAVASSSEMPAEDALELAALAMQGTASLVLAGRAPEAVISQVATPGGSTEAGLRIMETRGVAESLVYAMKETTEATRTMGKGATQS</sequence>
<organism evidence="7 8">
    <name type="scientific">Penicillium crustosum</name>
    <name type="common">Blue mold fungus</name>
    <dbReference type="NCBI Taxonomy" id="36656"/>
    <lineage>
        <taxon>Eukaryota</taxon>
        <taxon>Fungi</taxon>
        <taxon>Dikarya</taxon>
        <taxon>Ascomycota</taxon>
        <taxon>Pezizomycotina</taxon>
        <taxon>Eurotiomycetes</taxon>
        <taxon>Eurotiomycetidae</taxon>
        <taxon>Eurotiales</taxon>
        <taxon>Aspergillaceae</taxon>
        <taxon>Penicillium</taxon>
    </lineage>
</organism>
<evidence type="ECO:0000256" key="1">
    <source>
        <dbReference type="ARBA" id="ARBA00005525"/>
    </source>
</evidence>
<dbReference type="GO" id="GO:0055129">
    <property type="term" value="P:L-proline biosynthetic process"/>
    <property type="evidence" value="ECO:0007669"/>
    <property type="project" value="TreeGrafter"/>
</dbReference>
<dbReference type="GO" id="GO:0004735">
    <property type="term" value="F:pyrroline-5-carboxylate reductase activity"/>
    <property type="evidence" value="ECO:0007669"/>
    <property type="project" value="InterPro"/>
</dbReference>
<gene>
    <name evidence="7" type="ORF">PCG10_005239</name>
</gene>
<keyword evidence="2 4" id="KW-0521">NADP</keyword>
<dbReference type="Pfam" id="PF14748">
    <property type="entry name" value="P5CR_dimer"/>
    <property type="match status" value="1"/>
</dbReference>
<dbReference type="AlphaFoldDB" id="A0A9P5GR99"/>
<name>A0A9P5GR99_PENCR</name>
<dbReference type="Proteomes" id="UP000701341">
    <property type="component" value="Unassembled WGS sequence"/>
</dbReference>
<keyword evidence="3" id="KW-0560">Oxidoreductase</keyword>
<comment type="similarity">
    <text evidence="1">Belongs to the pyrroline-5-carboxylate reductase family.</text>
</comment>
<feature type="binding site" evidence="4">
    <location>
        <begin position="14"/>
        <end position="19"/>
    </location>
    <ligand>
        <name>NADP(+)</name>
        <dbReference type="ChEBI" id="CHEBI:58349"/>
    </ligand>
</feature>
<dbReference type="Pfam" id="PF03807">
    <property type="entry name" value="F420_oxidored"/>
    <property type="match status" value="1"/>
</dbReference>
<evidence type="ECO:0008006" key="9">
    <source>
        <dbReference type="Google" id="ProtNLM"/>
    </source>
</evidence>
<dbReference type="PROSITE" id="PS00521">
    <property type="entry name" value="P5CR"/>
    <property type="match status" value="1"/>
</dbReference>
<evidence type="ECO:0000259" key="5">
    <source>
        <dbReference type="Pfam" id="PF03807"/>
    </source>
</evidence>
<dbReference type="InterPro" id="IPR029036">
    <property type="entry name" value="P5CR_dimer"/>
</dbReference>